<evidence type="ECO:0008006" key="5">
    <source>
        <dbReference type="Google" id="ProtNLM"/>
    </source>
</evidence>
<dbReference type="Proteomes" id="UP000011690">
    <property type="component" value="Unassembled WGS sequence"/>
</dbReference>
<accession>L9WPR6</accession>
<keyword evidence="2" id="KW-0812">Transmembrane</keyword>
<evidence type="ECO:0000313" key="3">
    <source>
        <dbReference type="EMBL" id="ELY51459.1"/>
    </source>
</evidence>
<dbReference type="EMBL" id="AOHY01000008">
    <property type="protein sequence ID" value="ELY51459.1"/>
    <property type="molecule type" value="Genomic_DNA"/>
</dbReference>
<feature type="compositionally biased region" description="Polar residues" evidence="1">
    <location>
        <begin position="44"/>
        <end position="63"/>
    </location>
</feature>
<organism evidence="3 4">
    <name type="scientific">Natronorubrum bangense JCM 10635</name>
    <dbReference type="NCBI Taxonomy" id="1227500"/>
    <lineage>
        <taxon>Archaea</taxon>
        <taxon>Methanobacteriati</taxon>
        <taxon>Methanobacteriota</taxon>
        <taxon>Stenosarchaea group</taxon>
        <taxon>Halobacteria</taxon>
        <taxon>Halobacteriales</taxon>
        <taxon>Natrialbaceae</taxon>
        <taxon>Natronorubrum</taxon>
    </lineage>
</organism>
<dbReference type="AlphaFoldDB" id="L9WPR6"/>
<name>L9WPR6_9EURY</name>
<gene>
    <name evidence="3" type="ORF">C494_03925</name>
</gene>
<comment type="caution">
    <text evidence="3">The sequence shown here is derived from an EMBL/GenBank/DDBJ whole genome shotgun (WGS) entry which is preliminary data.</text>
</comment>
<feature type="compositionally biased region" description="Basic and acidic residues" evidence="1">
    <location>
        <begin position="9"/>
        <end position="34"/>
    </location>
</feature>
<evidence type="ECO:0000256" key="2">
    <source>
        <dbReference type="SAM" id="Phobius"/>
    </source>
</evidence>
<keyword evidence="2" id="KW-1133">Transmembrane helix</keyword>
<proteinExistence type="predicted"/>
<keyword evidence="2" id="KW-0472">Membrane</keyword>
<feature type="transmembrane region" description="Helical" evidence="2">
    <location>
        <begin position="172"/>
        <end position="191"/>
    </location>
</feature>
<evidence type="ECO:0000256" key="1">
    <source>
        <dbReference type="SAM" id="MobiDB-lite"/>
    </source>
</evidence>
<feature type="region of interest" description="Disordered" evidence="1">
    <location>
        <begin position="1"/>
        <end position="79"/>
    </location>
</feature>
<reference evidence="3 4" key="1">
    <citation type="journal article" date="2014" name="PLoS Genet.">
        <title>Phylogenetically driven sequencing of extremely halophilic archaea reveals strategies for static and dynamic osmo-response.</title>
        <authorList>
            <person name="Becker E.A."/>
            <person name="Seitzer P.M."/>
            <person name="Tritt A."/>
            <person name="Larsen D."/>
            <person name="Krusor M."/>
            <person name="Yao A.I."/>
            <person name="Wu D."/>
            <person name="Madern D."/>
            <person name="Eisen J.A."/>
            <person name="Darling A.E."/>
            <person name="Facciotti M.T."/>
        </authorList>
    </citation>
    <scope>NUCLEOTIDE SEQUENCE [LARGE SCALE GENOMIC DNA]</scope>
    <source>
        <strain evidence="3 4">JCM 10635</strain>
    </source>
</reference>
<evidence type="ECO:0000313" key="4">
    <source>
        <dbReference type="Proteomes" id="UP000011690"/>
    </source>
</evidence>
<feature type="transmembrane region" description="Helical" evidence="2">
    <location>
        <begin position="93"/>
        <end position="112"/>
    </location>
</feature>
<feature type="transmembrane region" description="Helical" evidence="2">
    <location>
        <begin position="144"/>
        <end position="166"/>
    </location>
</feature>
<feature type="transmembrane region" description="Helical" evidence="2">
    <location>
        <begin position="118"/>
        <end position="137"/>
    </location>
</feature>
<dbReference type="PATRIC" id="fig|1227500.6.peg.800"/>
<sequence>MLSATQRFRMSDRSDEVTESRDTEDLLEETDRLLSDAGLESGGDESSASADRLSDTSADLSTESTHEIPSDDTKTDSSRLEGVRSWLSADSYFSPRAFFAFVLLIGAGLLAGGTTIPIAGRIIGILGVAFAVGLLTSRRRYLELTAAGTTVGGMSAVASNAFLAAAGSFQTVVAVGVAVGLVASLVGYYFGRDLRNGLTREIP</sequence>
<protein>
    <recommendedName>
        <fullName evidence="5">DUF456 domain-containing protein</fullName>
    </recommendedName>
</protein>
<feature type="compositionally biased region" description="Basic and acidic residues" evidence="1">
    <location>
        <begin position="64"/>
        <end position="79"/>
    </location>
</feature>
<keyword evidence="4" id="KW-1185">Reference proteome</keyword>
<dbReference type="eggNOG" id="arCOG06372">
    <property type="taxonomic scope" value="Archaea"/>
</dbReference>